<gene>
    <name evidence="7" type="ORF">Daesc_000809</name>
</gene>
<feature type="region of interest" description="Disordered" evidence="6">
    <location>
        <begin position="123"/>
        <end position="184"/>
    </location>
</feature>
<evidence type="ECO:0000256" key="1">
    <source>
        <dbReference type="ARBA" id="ARBA00006192"/>
    </source>
</evidence>
<dbReference type="PANTHER" id="PTHR47447">
    <property type="entry name" value="OS03G0856100 PROTEIN"/>
    <property type="match status" value="1"/>
</dbReference>
<dbReference type="InterPro" id="IPR011990">
    <property type="entry name" value="TPR-like_helical_dom_sf"/>
</dbReference>
<dbReference type="Pfam" id="PF01535">
    <property type="entry name" value="PPR"/>
    <property type="match status" value="1"/>
</dbReference>
<evidence type="ECO:0000313" key="7">
    <source>
        <dbReference type="EMBL" id="KAK6958016.1"/>
    </source>
</evidence>
<sequence>MLEKAAASLEPCGLHRVIPGAAQSFRTTRQLQNAFWQHGAADIELTATWQALMHGTLNLNIDSAPEENNGSVLSASTFILDFLYPTGAINLMRRLTPAPPISGRSAGFRYRQHFRKIMPRLYTPSLSRRRVQQPGSEAADDPKVDESSGNTPTTRDDVTHKEDNQERESGTTRSAAAQKADKERAIRVTWREAQPDAGAEELEQFDTDGDHMTILEDVLKKSDFEDAERAWYHYKALDEPSQTIYIRQVLLFLSKSDRLSAWWKVSELFNQIPLSQWTNEIFLAGVTAEIRLQNAYRALEIFTKGLDHEALRLPPLVSALDLILATALRSSTLELLRDLWRLPPSDLAVLTDAKKHYPDMTERWNFEGITSQLKHVALVPGLADKVIEFATRGQQLLSEHDSAEFSQEAFDSLQRILVRRALLSCTDDQVIPLLNITKDPLAFEEFLRTTTNRGKDQLGIEVYRIYRDLTESMPSHAVLYEMFKAYNNLIVPSSVVYAGVEMLWDDWYKFHTIPSFRAFQRYLNFYASRGDTEYVYGFWRKFVKLYRHDPKRPAIRASDVFSHLMQAHAVRGEVEETQRIFDQVASQFGLEHDAHHWNILLKAYVEAGDYDGAISVFDDLVKENKWDRYSYGTMMQMSGSRGDLGFTIDLYRQLLAAGGQADAAILGAIVDAYCRNDHMQSAEDVCVRAASKGIVDTQMWNKLLYYYAVRRDLASINKILALMADKNIIYNQYTYRQLLIGLSICRQSVNALNVLTTALRDNIFPVTAEHFHIVMSSLLVTGEPGAVLRLDKMMQDYGFPSSAESLFILTQTLGQFRSLPPFQRARLTPTEWLGEAFRSFYSIYGLKRKRLYQMTPGRRHSQAGELLQENTEKSHFSTMVSILTELKDYAAAREIVDLYRFIFKGQEDVDGILPVAMLNSLMHANFRERKLDSVINTWELFFETAKKEARSADYVEDLPHTPKVSAKYQYILSTGLVIMQRLHLDKADAAGIQKLVREVREAGFELDSKNWNFNIQALVQLKEYKKAFATCEEMLMPNWTGWFVVRTRESVKNKLPLDLRRKGSSPRHLRPTATTLYHLTRGYMELDRLSVWSSEYAAALREIERECVQVVRAIKSMIRLRSRHEIEIIGEEDYLDLDTIGPRESEKSDPEEEENEEMEPRTP</sequence>
<dbReference type="Gene3D" id="1.25.40.10">
    <property type="entry name" value="Tetratricopeptide repeat domain"/>
    <property type="match status" value="2"/>
</dbReference>
<evidence type="ECO:0000256" key="2">
    <source>
        <dbReference type="ARBA" id="ARBA00022737"/>
    </source>
</evidence>
<evidence type="ECO:0008006" key="9">
    <source>
        <dbReference type="Google" id="ProtNLM"/>
    </source>
</evidence>
<dbReference type="PANTHER" id="PTHR47447:SF24">
    <property type="entry name" value="PENTATRICOPEPTIDE REPEAT-CONTAINING PROTEIN"/>
    <property type="match status" value="1"/>
</dbReference>
<comment type="similarity">
    <text evidence="1">Belongs to the CCM1 family.</text>
</comment>
<dbReference type="NCBIfam" id="TIGR00756">
    <property type="entry name" value="PPR"/>
    <property type="match status" value="1"/>
</dbReference>
<accession>A0AAX6MZR5</accession>
<protein>
    <recommendedName>
        <fullName evidence="9">CoxI translation protein CYA5</fullName>
    </recommendedName>
</protein>
<name>A0AAX6MZR5_9PEZI</name>
<dbReference type="Proteomes" id="UP001369815">
    <property type="component" value="Unassembled WGS sequence"/>
</dbReference>
<evidence type="ECO:0000313" key="8">
    <source>
        <dbReference type="Proteomes" id="UP001369815"/>
    </source>
</evidence>
<feature type="region of interest" description="Disordered" evidence="6">
    <location>
        <begin position="1137"/>
        <end position="1163"/>
    </location>
</feature>
<comment type="function">
    <text evidence="3">Regulates mitochondrial small subunit maturation by controlling 15S rRNA 5'-end processing. Localizes to the 5' precursor of the 15S rRNA in a position that is subsequently occupied by mS47 in the mature yeast mtSSU. Uses structure and sequence-specific RNA recognition, binding to a single-stranded region of the precursor and specifically recognizing bases -6 to -1. The exchange of Ccm1 for mS47 is coupled to the irreversible removal of precursor rRNA that is accompanied by conformational changes of the mitoribosomal proteins uS5m and mS26. These conformational changes signal completion of 5'-end rRNA processing through protection of the mature 5'-end of the 15S rRNA and stabilization of mS47. The removal of the 5' precursor together with the dissociation of Ccm1 may be catalyzed by the 5'-3' exoribonuclease Pet127. Involved in the specific removal of group I introns in mitochondrial encoded transcripts.</text>
</comment>
<evidence type="ECO:0000256" key="4">
    <source>
        <dbReference type="ARBA" id="ARBA00044511"/>
    </source>
</evidence>
<dbReference type="SUPFAM" id="SSF48452">
    <property type="entry name" value="TPR-like"/>
    <property type="match status" value="1"/>
</dbReference>
<keyword evidence="2" id="KW-0677">Repeat</keyword>
<evidence type="ECO:0000256" key="6">
    <source>
        <dbReference type="SAM" id="MobiDB-lite"/>
    </source>
</evidence>
<evidence type="ECO:0000256" key="3">
    <source>
        <dbReference type="ARBA" id="ARBA00044493"/>
    </source>
</evidence>
<comment type="caution">
    <text evidence="7">The sequence shown here is derived from an EMBL/GenBank/DDBJ whole genome shotgun (WGS) entry which is preliminary data.</text>
</comment>
<organism evidence="7 8">
    <name type="scientific">Daldinia eschscholtzii</name>
    <dbReference type="NCBI Taxonomy" id="292717"/>
    <lineage>
        <taxon>Eukaryota</taxon>
        <taxon>Fungi</taxon>
        <taxon>Dikarya</taxon>
        <taxon>Ascomycota</taxon>
        <taxon>Pezizomycotina</taxon>
        <taxon>Sordariomycetes</taxon>
        <taxon>Xylariomycetidae</taxon>
        <taxon>Xylariales</taxon>
        <taxon>Hypoxylaceae</taxon>
        <taxon>Daldinia</taxon>
    </lineage>
</organism>
<comment type="subunit">
    <text evidence="4">Binds to mitochondrial small subunit 15S rRNA.</text>
</comment>
<dbReference type="PROSITE" id="PS51375">
    <property type="entry name" value="PPR"/>
    <property type="match status" value="1"/>
</dbReference>
<feature type="repeat" description="PPR" evidence="5">
    <location>
        <begin position="593"/>
        <end position="623"/>
    </location>
</feature>
<dbReference type="AlphaFoldDB" id="A0AAX6MZR5"/>
<evidence type="ECO:0000256" key="5">
    <source>
        <dbReference type="PROSITE-ProRule" id="PRU00708"/>
    </source>
</evidence>
<reference evidence="7 8" key="1">
    <citation type="journal article" date="2024" name="Front Chem Biol">
        <title>Unveiling the potential of Daldinia eschscholtzii MFLUCC 19-0629 through bioactivity and bioinformatics studies for enhanced sustainable agriculture production.</title>
        <authorList>
            <person name="Brooks S."/>
            <person name="Weaver J.A."/>
            <person name="Klomchit A."/>
            <person name="Alharthi S.A."/>
            <person name="Onlamun T."/>
            <person name="Nurani R."/>
            <person name="Vong T.K."/>
            <person name="Alberti F."/>
            <person name="Greco C."/>
        </authorList>
    </citation>
    <scope>NUCLEOTIDE SEQUENCE [LARGE SCALE GENOMIC DNA]</scope>
    <source>
        <strain evidence="7">MFLUCC 19-0629</strain>
    </source>
</reference>
<proteinExistence type="inferred from homology"/>
<dbReference type="InterPro" id="IPR002885">
    <property type="entry name" value="PPR_rpt"/>
</dbReference>
<feature type="compositionally biased region" description="Basic and acidic residues" evidence="6">
    <location>
        <begin position="154"/>
        <end position="170"/>
    </location>
</feature>
<dbReference type="EMBL" id="JBANMG010000001">
    <property type="protein sequence ID" value="KAK6958016.1"/>
    <property type="molecule type" value="Genomic_DNA"/>
</dbReference>
<keyword evidence="8" id="KW-1185">Reference proteome</keyword>